<dbReference type="EMBL" id="VFPU01000001">
    <property type="protein sequence ID" value="TQM95612.1"/>
    <property type="molecule type" value="Genomic_DNA"/>
</dbReference>
<dbReference type="InterPro" id="IPR020845">
    <property type="entry name" value="AMP-binding_CS"/>
</dbReference>
<proteinExistence type="predicted"/>
<dbReference type="Gene3D" id="3.40.50.12780">
    <property type="entry name" value="N-terminal domain of ligase-like"/>
    <property type="match status" value="1"/>
</dbReference>
<dbReference type="AlphaFoldDB" id="A0A543KKK1"/>
<dbReference type="PANTHER" id="PTHR43767:SF1">
    <property type="entry name" value="NONRIBOSOMAL PEPTIDE SYNTHASE PES1 (EUROFUNG)-RELATED"/>
    <property type="match status" value="1"/>
</dbReference>
<dbReference type="Pfam" id="PF00501">
    <property type="entry name" value="AMP-binding"/>
    <property type="match status" value="1"/>
</dbReference>
<organism evidence="3 4">
    <name type="scientific">Ornithinimicrobium humiphilum</name>
    <dbReference type="NCBI Taxonomy" id="125288"/>
    <lineage>
        <taxon>Bacteria</taxon>
        <taxon>Bacillati</taxon>
        <taxon>Actinomycetota</taxon>
        <taxon>Actinomycetes</taxon>
        <taxon>Micrococcales</taxon>
        <taxon>Ornithinimicrobiaceae</taxon>
        <taxon>Ornithinimicrobium</taxon>
    </lineage>
</organism>
<evidence type="ECO:0000313" key="3">
    <source>
        <dbReference type="EMBL" id="TQM95612.1"/>
    </source>
</evidence>
<dbReference type="InterPro" id="IPR045851">
    <property type="entry name" value="AMP-bd_C_sf"/>
</dbReference>
<dbReference type="PROSITE" id="PS00455">
    <property type="entry name" value="AMP_BINDING"/>
    <property type="match status" value="1"/>
</dbReference>
<dbReference type="PANTHER" id="PTHR43767">
    <property type="entry name" value="LONG-CHAIN-FATTY-ACID--COA LIGASE"/>
    <property type="match status" value="1"/>
</dbReference>
<dbReference type="SUPFAM" id="SSF56801">
    <property type="entry name" value="Acetyl-CoA synthetase-like"/>
    <property type="match status" value="1"/>
</dbReference>
<feature type="domain" description="AMP-dependent synthetase/ligase" evidence="1">
    <location>
        <begin position="43"/>
        <end position="231"/>
    </location>
</feature>
<dbReference type="InterPro" id="IPR000873">
    <property type="entry name" value="AMP-dep_synth/lig_dom"/>
</dbReference>
<dbReference type="Pfam" id="PF13193">
    <property type="entry name" value="AMP-binding_C"/>
    <property type="match status" value="1"/>
</dbReference>
<dbReference type="Proteomes" id="UP000315133">
    <property type="component" value="Unassembled WGS sequence"/>
</dbReference>
<protein>
    <submittedName>
        <fullName evidence="3">O-succinylbenzoic acid--CoA ligase</fullName>
    </submittedName>
</protein>
<dbReference type="InterPro" id="IPR025110">
    <property type="entry name" value="AMP-bd_C"/>
</dbReference>
<keyword evidence="4" id="KW-1185">Reference proteome</keyword>
<sequence length="373" mass="38454">MSGPVPAAGIRPDDLVVPPGATWQQLAPELTALLRGTEGGPSAVVLATSGSSGTPKRVRIGAAALRASGEATAQVLGGSGRWVLALPTHHVAGLQVLARSALAGTEPAVVTTAPGMPFAAPAFAEAVARLGAGSGLRLTSLVPTMLSRLLDDPVGVAALRTLDVVLLGGAAADPGLLERAREVTRVVTTYGMSETAGGCVYDGVPLPGVRVRLDPDDGRLSLGGPVVAEGYVGDEGLTASRFSPDGGDRWFLTDDRGAWRDDRLHVLGRVDDVINTGGHKVEPRDVEHALRRLDAVADALVVGVPDPEWGSVVAAVLVPRDPAVTPSLAEVRSALTDLIPAHARPRRLVWRDAIPLLGPGKPDRAAARAELAR</sequence>
<comment type="caution">
    <text evidence="3">The sequence shown here is derived from an EMBL/GenBank/DDBJ whole genome shotgun (WGS) entry which is preliminary data.</text>
</comment>
<dbReference type="RefSeq" id="WP_238329515.1">
    <property type="nucleotide sequence ID" value="NZ_BAAAIL010000003.1"/>
</dbReference>
<accession>A0A543KKK1</accession>
<name>A0A543KKK1_9MICO</name>
<dbReference type="InterPro" id="IPR050237">
    <property type="entry name" value="ATP-dep_AMP-bd_enzyme"/>
</dbReference>
<evidence type="ECO:0000259" key="1">
    <source>
        <dbReference type="Pfam" id="PF00501"/>
    </source>
</evidence>
<reference evidence="3 4" key="1">
    <citation type="submission" date="2019-06" db="EMBL/GenBank/DDBJ databases">
        <title>Sequencing the genomes of 1000 actinobacteria strains.</title>
        <authorList>
            <person name="Klenk H.-P."/>
        </authorList>
    </citation>
    <scope>NUCLEOTIDE SEQUENCE [LARGE SCALE GENOMIC DNA]</scope>
    <source>
        <strain evidence="3 4">DSM 12362</strain>
    </source>
</reference>
<dbReference type="InterPro" id="IPR042099">
    <property type="entry name" value="ANL_N_sf"/>
</dbReference>
<feature type="domain" description="AMP-binding enzyme C-terminal" evidence="2">
    <location>
        <begin position="286"/>
        <end position="361"/>
    </location>
</feature>
<gene>
    <name evidence="3" type="ORF">FB476_0457</name>
</gene>
<dbReference type="GO" id="GO:0016878">
    <property type="term" value="F:acid-thiol ligase activity"/>
    <property type="evidence" value="ECO:0007669"/>
    <property type="project" value="UniProtKB-ARBA"/>
</dbReference>
<dbReference type="Gene3D" id="3.30.300.30">
    <property type="match status" value="1"/>
</dbReference>
<evidence type="ECO:0000259" key="2">
    <source>
        <dbReference type="Pfam" id="PF13193"/>
    </source>
</evidence>
<evidence type="ECO:0000313" key="4">
    <source>
        <dbReference type="Proteomes" id="UP000315133"/>
    </source>
</evidence>
<keyword evidence="3" id="KW-0436">Ligase</keyword>